<dbReference type="Gene3D" id="2.60.98.20">
    <property type="entry name" value="Flagellar hook protein FlgE"/>
    <property type="match status" value="1"/>
</dbReference>
<dbReference type="InterPro" id="IPR037925">
    <property type="entry name" value="FlgE/F/G-like"/>
</dbReference>
<comment type="subcellular location">
    <subcellularLocation>
        <location evidence="1 4">Bacterial flagellum basal body</location>
    </subcellularLocation>
</comment>
<evidence type="ECO:0000256" key="2">
    <source>
        <dbReference type="ARBA" id="ARBA00009677"/>
    </source>
</evidence>
<comment type="caution">
    <text evidence="9">The sequence shown here is derived from an EMBL/GenBank/DDBJ whole genome shotgun (WGS) entry which is preliminary data.</text>
</comment>
<dbReference type="InterPro" id="IPR037058">
    <property type="entry name" value="Falgellar_hook_FlgE_sf"/>
</dbReference>
<feature type="compositionally biased region" description="Polar residues" evidence="5">
    <location>
        <begin position="57"/>
        <end position="73"/>
    </location>
</feature>
<keyword evidence="9" id="KW-0282">Flagellum</keyword>
<evidence type="ECO:0000256" key="1">
    <source>
        <dbReference type="ARBA" id="ARBA00004117"/>
    </source>
</evidence>
<dbReference type="EMBL" id="JADAZL010000012">
    <property type="protein sequence ID" value="MBE2166337.1"/>
    <property type="molecule type" value="Genomic_DNA"/>
</dbReference>
<reference evidence="9 10" key="1">
    <citation type="submission" date="2020-10" db="EMBL/GenBank/DDBJ databases">
        <authorList>
            <person name="Mohd Rani F."/>
        </authorList>
    </citation>
    <scope>NUCLEOTIDE SEQUENCE [LARGE SCALE GENOMIC DNA]</scope>
    <source>
        <strain evidence="9 10">AC1583</strain>
    </source>
</reference>
<comment type="function">
    <text evidence="4">A flexible structure which links the flagellar filament to the drive apparatus in the basal body.</text>
</comment>
<evidence type="ECO:0000259" key="8">
    <source>
        <dbReference type="Pfam" id="PF22692"/>
    </source>
</evidence>
<evidence type="ECO:0000256" key="3">
    <source>
        <dbReference type="ARBA" id="ARBA00023143"/>
    </source>
</evidence>
<keyword evidence="9" id="KW-0969">Cilium</keyword>
<dbReference type="InterPro" id="IPR053967">
    <property type="entry name" value="LlgE_F_G-like_D1"/>
</dbReference>
<dbReference type="Proteomes" id="UP000619170">
    <property type="component" value="Unassembled WGS sequence"/>
</dbReference>
<dbReference type="PANTHER" id="PTHR30435">
    <property type="entry name" value="FLAGELLAR PROTEIN"/>
    <property type="match status" value="1"/>
</dbReference>
<dbReference type="RefSeq" id="WP_192835045.1">
    <property type="nucleotide sequence ID" value="NZ_JADAZL010000012.1"/>
</dbReference>
<dbReference type="InterPro" id="IPR010930">
    <property type="entry name" value="Flg_bb/hook_C_dom"/>
</dbReference>
<dbReference type="InterPro" id="IPR001444">
    <property type="entry name" value="Flag_bb_rod_N"/>
</dbReference>
<feature type="domain" description="Flagellar basal body rod protein N-terminal" evidence="6">
    <location>
        <begin position="7"/>
        <end position="35"/>
    </location>
</feature>
<name>A0ABR9NNN2_9GAMM</name>
<accession>A0ABR9NNN2</accession>
<organism evidence="9 10">
    <name type="scientific">Acinetobacter oleivorans</name>
    <dbReference type="NCBI Taxonomy" id="1148157"/>
    <lineage>
        <taxon>Bacteria</taxon>
        <taxon>Pseudomonadati</taxon>
        <taxon>Pseudomonadota</taxon>
        <taxon>Gammaproteobacteria</taxon>
        <taxon>Moraxellales</taxon>
        <taxon>Moraxellaceae</taxon>
        <taxon>Acinetobacter</taxon>
    </lineage>
</organism>
<reference evidence="10" key="2">
    <citation type="submission" date="2023-07" db="EMBL/GenBank/DDBJ databases">
        <title>Acinetobacter oleivorans assembled AC1583.</title>
        <authorList>
            <person name="Yeo C.C."/>
        </authorList>
    </citation>
    <scope>NUCLEOTIDE SEQUENCE [LARGE SCALE GENOMIC DNA]</scope>
    <source>
        <strain evidence="10">AC1583</strain>
    </source>
</reference>
<dbReference type="Pfam" id="PF22692">
    <property type="entry name" value="LlgE_F_G_D1"/>
    <property type="match status" value="1"/>
</dbReference>
<protein>
    <recommendedName>
        <fullName evidence="4">Flagellar hook protein FlgE</fullName>
    </recommendedName>
</protein>
<keyword evidence="10" id="KW-1185">Reference proteome</keyword>
<evidence type="ECO:0000313" key="9">
    <source>
        <dbReference type="EMBL" id="MBE2166337.1"/>
    </source>
</evidence>
<dbReference type="PANTHER" id="PTHR30435:SF1">
    <property type="entry name" value="FLAGELLAR HOOK PROTEIN FLGE"/>
    <property type="match status" value="1"/>
</dbReference>
<evidence type="ECO:0000259" key="7">
    <source>
        <dbReference type="Pfam" id="PF06429"/>
    </source>
</evidence>
<feature type="domain" description="Flagellar hook protein FlgE/F/G-like D1" evidence="8">
    <location>
        <begin position="79"/>
        <end position="134"/>
    </location>
</feature>
<proteinExistence type="inferred from homology"/>
<evidence type="ECO:0000256" key="5">
    <source>
        <dbReference type="SAM" id="MobiDB-lite"/>
    </source>
</evidence>
<keyword evidence="3 4" id="KW-0975">Bacterial flagellum</keyword>
<sequence>MTQAHFNGVSGLIAFSTQLNTVSQNISNMNTPGYKGKDSFLKDVENNNGSGLGVSYEGTSTRTKNGDSKQTGNQTDLYINGKGYFILKDSKQDVFYTRAGQFKFDEKGSLVDQSGTYHVMGFDGTSLVEININNYLSLPPTQTTILDINGTLSTSETTPYKLSNVNIYDATGSLRKLTVNFEKQTGGTTTVGSKWSYTVIDENNKTLNTGVISFTLAGTVQEQFLDVDLDFDSGKQKIKLDLGGVSVVSVGSSNIQATATDGGPRAGIVGYNFGEDGVLELSYNNGQKKKINQAVGLANFSDETKLVQDQNAFFHKPENINVKYSKPDLEYFGKIQGGYIELANIDLAQEFGNILIIQRGYQASSKVMNVANEMLEQLYNSSRGG</sequence>
<dbReference type="NCBIfam" id="TIGR03506">
    <property type="entry name" value="FlgEFG_subfam"/>
    <property type="match status" value="1"/>
</dbReference>
<feature type="region of interest" description="Disordered" evidence="5">
    <location>
        <begin position="51"/>
        <end position="73"/>
    </location>
</feature>
<evidence type="ECO:0000256" key="4">
    <source>
        <dbReference type="RuleBase" id="RU362116"/>
    </source>
</evidence>
<feature type="domain" description="Flagellar basal-body/hook protein C-terminal" evidence="7">
    <location>
        <begin position="337"/>
        <end position="378"/>
    </location>
</feature>
<dbReference type="Pfam" id="PF00460">
    <property type="entry name" value="Flg_bb_rod"/>
    <property type="match status" value="1"/>
</dbReference>
<dbReference type="SUPFAM" id="SSF117143">
    <property type="entry name" value="Flagellar hook protein flgE"/>
    <property type="match status" value="1"/>
</dbReference>
<dbReference type="InterPro" id="IPR020013">
    <property type="entry name" value="Flagellar_FlgE/F/G"/>
</dbReference>
<comment type="similarity">
    <text evidence="2 4">Belongs to the flagella basal body rod proteins family.</text>
</comment>
<keyword evidence="9" id="KW-0966">Cell projection</keyword>
<evidence type="ECO:0000259" key="6">
    <source>
        <dbReference type="Pfam" id="PF00460"/>
    </source>
</evidence>
<evidence type="ECO:0000313" key="10">
    <source>
        <dbReference type="Proteomes" id="UP000619170"/>
    </source>
</evidence>
<gene>
    <name evidence="9" type="ORF">IIQ43_17605</name>
</gene>
<dbReference type="Pfam" id="PF06429">
    <property type="entry name" value="Flg_bbr_C"/>
    <property type="match status" value="1"/>
</dbReference>